<proteinExistence type="predicted"/>
<sequence length="57" mass="6244">MGLRGKKRQRGIERVMKRNGLISECKVQRGAGQVTVCVRVCVCVCSPEAEVTRSPSP</sequence>
<organism evidence="1">
    <name type="scientific">Anguilla anguilla</name>
    <name type="common">European freshwater eel</name>
    <name type="synonym">Muraena anguilla</name>
    <dbReference type="NCBI Taxonomy" id="7936"/>
    <lineage>
        <taxon>Eukaryota</taxon>
        <taxon>Metazoa</taxon>
        <taxon>Chordata</taxon>
        <taxon>Craniata</taxon>
        <taxon>Vertebrata</taxon>
        <taxon>Euteleostomi</taxon>
        <taxon>Actinopterygii</taxon>
        <taxon>Neopterygii</taxon>
        <taxon>Teleostei</taxon>
        <taxon>Anguilliformes</taxon>
        <taxon>Anguillidae</taxon>
        <taxon>Anguilla</taxon>
    </lineage>
</organism>
<accession>A0A0E9RYC5</accession>
<dbReference type="AlphaFoldDB" id="A0A0E9RYC5"/>
<reference evidence="1" key="1">
    <citation type="submission" date="2014-11" db="EMBL/GenBank/DDBJ databases">
        <authorList>
            <person name="Amaro Gonzalez C."/>
        </authorList>
    </citation>
    <scope>NUCLEOTIDE SEQUENCE</scope>
</reference>
<dbReference type="EMBL" id="GBXM01074481">
    <property type="protein sequence ID" value="JAH34096.1"/>
    <property type="molecule type" value="Transcribed_RNA"/>
</dbReference>
<protein>
    <submittedName>
        <fullName evidence="1">Uncharacterized protein</fullName>
    </submittedName>
</protein>
<reference evidence="1" key="2">
    <citation type="journal article" date="2015" name="Fish Shellfish Immunol.">
        <title>Early steps in the European eel (Anguilla anguilla)-Vibrio vulnificus interaction in the gills: Role of the RtxA13 toxin.</title>
        <authorList>
            <person name="Callol A."/>
            <person name="Pajuelo D."/>
            <person name="Ebbesson L."/>
            <person name="Teles M."/>
            <person name="MacKenzie S."/>
            <person name="Amaro C."/>
        </authorList>
    </citation>
    <scope>NUCLEOTIDE SEQUENCE</scope>
</reference>
<name>A0A0E9RYC5_ANGAN</name>
<evidence type="ECO:0000313" key="1">
    <source>
        <dbReference type="EMBL" id="JAH34096.1"/>
    </source>
</evidence>